<dbReference type="EMBL" id="JANPWB010000012">
    <property type="protein sequence ID" value="KAJ1116293.1"/>
    <property type="molecule type" value="Genomic_DNA"/>
</dbReference>
<feature type="region of interest" description="Disordered" evidence="1">
    <location>
        <begin position="55"/>
        <end position="86"/>
    </location>
</feature>
<feature type="compositionally biased region" description="Acidic residues" evidence="1">
    <location>
        <begin position="55"/>
        <end position="69"/>
    </location>
</feature>
<evidence type="ECO:0000313" key="3">
    <source>
        <dbReference type="Proteomes" id="UP001066276"/>
    </source>
</evidence>
<dbReference type="AlphaFoldDB" id="A0AAV7NSP4"/>
<protein>
    <submittedName>
        <fullName evidence="2">Uncharacterized protein</fullName>
    </submittedName>
</protein>
<organism evidence="2 3">
    <name type="scientific">Pleurodeles waltl</name>
    <name type="common">Iberian ribbed newt</name>
    <dbReference type="NCBI Taxonomy" id="8319"/>
    <lineage>
        <taxon>Eukaryota</taxon>
        <taxon>Metazoa</taxon>
        <taxon>Chordata</taxon>
        <taxon>Craniata</taxon>
        <taxon>Vertebrata</taxon>
        <taxon>Euteleostomi</taxon>
        <taxon>Amphibia</taxon>
        <taxon>Batrachia</taxon>
        <taxon>Caudata</taxon>
        <taxon>Salamandroidea</taxon>
        <taxon>Salamandridae</taxon>
        <taxon>Pleurodelinae</taxon>
        <taxon>Pleurodeles</taxon>
    </lineage>
</organism>
<accession>A0AAV7NSP4</accession>
<comment type="caution">
    <text evidence="2">The sequence shown here is derived from an EMBL/GenBank/DDBJ whole genome shotgun (WGS) entry which is preliminary data.</text>
</comment>
<dbReference type="Proteomes" id="UP001066276">
    <property type="component" value="Chromosome 8"/>
</dbReference>
<gene>
    <name evidence="2" type="ORF">NDU88_004509</name>
</gene>
<evidence type="ECO:0000256" key="1">
    <source>
        <dbReference type="SAM" id="MobiDB-lite"/>
    </source>
</evidence>
<proteinExistence type="predicted"/>
<evidence type="ECO:0000313" key="2">
    <source>
        <dbReference type="EMBL" id="KAJ1116293.1"/>
    </source>
</evidence>
<sequence>MGLKILNSTQTLDGTDVEEDKTVLEALATPELHEEEAKEKFYDPEVEEAMGSFEDDWNDLEMESPEEVDSYPSKPSPPDNITCYKS</sequence>
<reference evidence="2" key="1">
    <citation type="journal article" date="2022" name="bioRxiv">
        <title>Sequencing and chromosome-scale assembly of the giantPleurodeles waltlgenome.</title>
        <authorList>
            <person name="Brown T."/>
            <person name="Elewa A."/>
            <person name="Iarovenko S."/>
            <person name="Subramanian E."/>
            <person name="Araus A.J."/>
            <person name="Petzold A."/>
            <person name="Susuki M."/>
            <person name="Suzuki K.-i.T."/>
            <person name="Hayashi T."/>
            <person name="Toyoda A."/>
            <person name="Oliveira C."/>
            <person name="Osipova E."/>
            <person name="Leigh N.D."/>
            <person name="Simon A."/>
            <person name="Yun M.H."/>
        </authorList>
    </citation>
    <scope>NUCLEOTIDE SEQUENCE</scope>
    <source>
        <strain evidence="2">20211129_DDA</strain>
        <tissue evidence="2">Liver</tissue>
    </source>
</reference>
<keyword evidence="3" id="KW-1185">Reference proteome</keyword>
<name>A0AAV7NSP4_PLEWA</name>